<keyword evidence="1" id="KW-0812">Transmembrane</keyword>
<gene>
    <name evidence="6" type="ORF">CUZ56_01724</name>
</gene>
<feature type="domain" description="IcmF-related" evidence="3">
    <location>
        <begin position="541"/>
        <end position="858"/>
    </location>
</feature>
<dbReference type="AlphaFoldDB" id="A0A433SCH7"/>
<keyword evidence="1" id="KW-0472">Membrane</keyword>
<feature type="transmembrane region" description="Helical" evidence="1">
    <location>
        <begin position="56"/>
        <end position="76"/>
    </location>
</feature>
<dbReference type="InterPro" id="IPR009612">
    <property type="entry name" value="IcmF-rel"/>
</dbReference>
<dbReference type="PANTHER" id="PTHR36153:SF5">
    <property type="entry name" value="EXPORTED PROTEIN"/>
    <property type="match status" value="1"/>
</dbReference>
<evidence type="ECO:0008006" key="8">
    <source>
        <dbReference type="Google" id="ProtNLM"/>
    </source>
</evidence>
<feature type="domain" description="Type VI secretion system component TssM1 N-terminal" evidence="4">
    <location>
        <begin position="235"/>
        <end position="485"/>
    </location>
</feature>
<dbReference type="Gene3D" id="3.40.50.300">
    <property type="entry name" value="P-loop containing nucleotide triphosphate hydrolases"/>
    <property type="match status" value="1"/>
</dbReference>
<dbReference type="InterPro" id="IPR017731">
    <property type="entry name" value="TssM1-like"/>
</dbReference>
<dbReference type="PANTHER" id="PTHR36153">
    <property type="entry name" value="INNER MEMBRANE PROTEIN-RELATED"/>
    <property type="match status" value="1"/>
</dbReference>
<organism evidence="6 7">
    <name type="scientific">Saezia sanguinis</name>
    <dbReference type="NCBI Taxonomy" id="1965230"/>
    <lineage>
        <taxon>Bacteria</taxon>
        <taxon>Pseudomonadati</taxon>
        <taxon>Pseudomonadota</taxon>
        <taxon>Betaproteobacteria</taxon>
        <taxon>Burkholderiales</taxon>
        <taxon>Saeziaceae</taxon>
        <taxon>Saezia</taxon>
    </lineage>
</organism>
<feature type="domain" description="Type VI secretion system component TssM1 helical" evidence="5">
    <location>
        <begin position="1012"/>
        <end position="1108"/>
    </location>
</feature>
<keyword evidence="1" id="KW-1133">Transmembrane helix</keyword>
<dbReference type="NCBIfam" id="TIGR03348">
    <property type="entry name" value="VI_IcmF"/>
    <property type="match status" value="1"/>
</dbReference>
<dbReference type="InterPro" id="IPR048677">
    <property type="entry name" value="TssM1_hel"/>
</dbReference>
<dbReference type="Proteomes" id="UP000286947">
    <property type="component" value="Unassembled WGS sequence"/>
</dbReference>
<evidence type="ECO:0000259" key="3">
    <source>
        <dbReference type="Pfam" id="PF06761"/>
    </source>
</evidence>
<evidence type="ECO:0000256" key="1">
    <source>
        <dbReference type="SAM" id="Phobius"/>
    </source>
</evidence>
<sequence length="1261" mass="141230">MSRLISYLKRWLLPAVRQFKVSLPFLFALALLLLLIAIWWLGPKWQIGGSRPLEGFWSRITATVILFIIPLLWWTVSTRKKYQKLASERKYEEAVELDPCLPYLQAQERLLDSNLEVLKANNLNKDFLYKLPWYLVLGQEGSGKTSLTNRSNQNFSLTGVVKAGVRKTAKDPFLAYSLDWWVGNEAVLIDPPGEIISQSDPEGNDSAKPTLAEQNISAQESALRNPNALPTGLTKRLWDNLIDWLDRNRSRRPLNGIILVIDLSSLLNQSPSDRKTLAILLRARLFELSKKLGTRLPLYLVLTKFDLIDGFNEFFEKLPRSVREEIFGFTFTLKSVNHFDAWLEEFIADYDAFVARLNEQVFDAIGLPHTLEERERLFSFINQLAGMRDMLVGFLTEMLGSDSYSTPALVRGVYFSSVYQQGLLSNAFVNAAAKTYGLSRLIPQAKETSRGLIYFAQKLFRDIIYPEAGLAGDNVKVISHKRKILIANGVVAGLATLLIIGGWQIYYTINSDKAARVLAQTEEFSRAYIDTSIDTTGKNLLQPLNQIREAVAIFGDYREAWPAVEDMGLYEGRVIGPKVDEAYLQLLSKRFLPSLAAGLINTMDSVPQGSDAQMAALRIYRMIEDRQNRRPAMVENWMGRQWQTVYPTDGVVQNDLMNHLRYAMLYAQADLPQYQGKIRHIQQILRQIPLQQRVYMTMKATARDTLSNPLDLRNEIGPSFDLVFTPIAVASSSDPSVNAYTVIYDSTSQPLLLDALLTARGFREYFEPQSKDVTELAMIDQWVLGERDSINYSDADKQILSERINTLYTTDYIDSWRRALNQFEVSDFKDIQQGVTVLDTVIGPAAPFRRLLETVHDNSVIYAPVQLPASVPGAAAAGNNAKPDSGNATAAVTAANAAALPQTTLQVNAQRITRAFDPLAAMLVSNNGQASSYDDVIRSVGALYEYLKVVQDSPDRGRTALQAVLDRFSLKGSDPISNLQRIAVGLPEPMNRHVAKLAQQSQQVLMIEALRELEKRWDSEIYSFYNERLASRYPFNPNSRQDVALDDFEKFFGPQGMLQNFTDKYLNVFLRDNLNALYSEGQGQYLVRTDVLTQLEAANRIRDTFFNNRGALNVQFTVQPLGMTATSRTSILNVDGQLIPYRHGPSTTVGLIWPNTLSEGATSKLTLVNSGGGSSEISYRGPWGLYRLLSNAQLTGASATSVDLSFKVGSGTMRYRVSSEKTNNPFTQKVFHGFSLPRTLLNNELTATPAATASTAAATQP</sequence>
<name>A0A433SCH7_9BURK</name>
<dbReference type="SUPFAM" id="SSF52540">
    <property type="entry name" value="P-loop containing nucleoside triphosphate hydrolases"/>
    <property type="match status" value="1"/>
</dbReference>
<dbReference type="Pfam" id="PF06761">
    <property type="entry name" value="IcmF-related"/>
    <property type="match status" value="1"/>
</dbReference>
<dbReference type="InterPro" id="IPR010623">
    <property type="entry name" value="IcmF_C"/>
</dbReference>
<feature type="transmembrane region" description="Helical" evidence="1">
    <location>
        <begin position="21"/>
        <end position="41"/>
    </location>
</feature>
<dbReference type="OrthoDB" id="9758229at2"/>
<reference evidence="6 7" key="1">
    <citation type="submission" date="2018-01" db="EMBL/GenBank/DDBJ databases">
        <title>Saezia sanguinis gen. nov., sp. nov., in the order Burkholderiales isolated from human blood.</title>
        <authorList>
            <person name="Medina-Pascual M.J."/>
            <person name="Valdezate S."/>
            <person name="Monzon S."/>
            <person name="Cuesta I."/>
            <person name="Carrasco G."/>
            <person name="Villalon P."/>
            <person name="Saez-Nieto J.A."/>
        </authorList>
    </citation>
    <scope>NUCLEOTIDE SEQUENCE [LARGE SCALE GENOMIC DNA]</scope>
    <source>
        <strain evidence="6 7">CNM695-12</strain>
    </source>
</reference>
<evidence type="ECO:0000259" key="4">
    <source>
        <dbReference type="Pfam" id="PF14331"/>
    </source>
</evidence>
<dbReference type="InterPro" id="IPR027417">
    <property type="entry name" value="P-loop_NTPase"/>
</dbReference>
<evidence type="ECO:0000313" key="6">
    <source>
        <dbReference type="EMBL" id="RUS66445.1"/>
    </source>
</evidence>
<proteinExistence type="predicted"/>
<evidence type="ECO:0000313" key="7">
    <source>
        <dbReference type="Proteomes" id="UP000286947"/>
    </source>
</evidence>
<dbReference type="InterPro" id="IPR053156">
    <property type="entry name" value="T6SS_TssM-like"/>
</dbReference>
<comment type="caution">
    <text evidence="6">The sequence shown here is derived from an EMBL/GenBank/DDBJ whole genome shotgun (WGS) entry which is preliminary data.</text>
</comment>
<accession>A0A433SCH7</accession>
<dbReference type="RefSeq" id="WP_126979939.1">
    <property type="nucleotide sequence ID" value="NZ_PQSP01000004.1"/>
</dbReference>
<dbReference type="Pfam" id="PF06744">
    <property type="entry name" value="IcmF_C"/>
    <property type="match status" value="1"/>
</dbReference>
<dbReference type="InterPro" id="IPR025743">
    <property type="entry name" value="TssM1_N"/>
</dbReference>
<feature type="domain" description="Type VI secretion system IcmF C-terminal" evidence="2">
    <location>
        <begin position="1116"/>
        <end position="1220"/>
    </location>
</feature>
<dbReference type="Pfam" id="PF21070">
    <property type="entry name" value="IcmF_helical"/>
    <property type="match status" value="1"/>
</dbReference>
<protein>
    <recommendedName>
        <fullName evidence="8">Type VI secretion system protein ImpL</fullName>
    </recommendedName>
</protein>
<evidence type="ECO:0000259" key="2">
    <source>
        <dbReference type="Pfam" id="PF06744"/>
    </source>
</evidence>
<evidence type="ECO:0000259" key="5">
    <source>
        <dbReference type="Pfam" id="PF21070"/>
    </source>
</evidence>
<dbReference type="Pfam" id="PF14331">
    <property type="entry name" value="IcmF-related_N"/>
    <property type="match status" value="1"/>
</dbReference>
<feature type="transmembrane region" description="Helical" evidence="1">
    <location>
        <begin position="484"/>
        <end position="506"/>
    </location>
</feature>
<dbReference type="EMBL" id="PQSP01000004">
    <property type="protein sequence ID" value="RUS66445.1"/>
    <property type="molecule type" value="Genomic_DNA"/>
</dbReference>
<keyword evidence="7" id="KW-1185">Reference proteome</keyword>